<dbReference type="SUPFAM" id="SSF47384">
    <property type="entry name" value="Homodimeric domain of signal transducing histidine kinase"/>
    <property type="match status" value="1"/>
</dbReference>
<dbReference type="Pfam" id="PF02518">
    <property type="entry name" value="HATPase_c"/>
    <property type="match status" value="1"/>
</dbReference>
<dbReference type="InterPro" id="IPR014310">
    <property type="entry name" value="Sig_transdc_His_kinase_PhoR"/>
</dbReference>
<dbReference type="GO" id="GO:0016036">
    <property type="term" value="P:cellular response to phosphate starvation"/>
    <property type="evidence" value="ECO:0007669"/>
    <property type="project" value="TreeGrafter"/>
</dbReference>
<dbReference type="InterPro" id="IPR036890">
    <property type="entry name" value="HATPase_C_sf"/>
</dbReference>
<dbReference type="CDD" id="cd00130">
    <property type="entry name" value="PAS"/>
    <property type="match status" value="1"/>
</dbReference>
<dbReference type="PANTHER" id="PTHR45453">
    <property type="entry name" value="PHOSPHATE REGULON SENSOR PROTEIN PHOR"/>
    <property type="match status" value="1"/>
</dbReference>
<dbReference type="InterPro" id="IPR036097">
    <property type="entry name" value="HisK_dim/P_sf"/>
</dbReference>
<dbReference type="SMART" id="SM00387">
    <property type="entry name" value="HATPase_c"/>
    <property type="match status" value="1"/>
</dbReference>
<evidence type="ECO:0000256" key="13">
    <source>
        <dbReference type="ARBA" id="ARBA00022840"/>
    </source>
</evidence>
<evidence type="ECO:0000256" key="5">
    <source>
        <dbReference type="ARBA" id="ARBA00022448"/>
    </source>
</evidence>
<dbReference type="InterPro" id="IPR003594">
    <property type="entry name" value="HATPase_dom"/>
</dbReference>
<keyword evidence="5" id="KW-0813">Transport</keyword>
<evidence type="ECO:0000256" key="4">
    <source>
        <dbReference type="ARBA" id="ARBA00019665"/>
    </source>
</evidence>
<evidence type="ECO:0000313" key="21">
    <source>
        <dbReference type="Proteomes" id="UP000297890"/>
    </source>
</evidence>
<keyword evidence="13" id="KW-0067">ATP-binding</keyword>
<dbReference type="GO" id="GO:0000155">
    <property type="term" value="F:phosphorelay sensor kinase activity"/>
    <property type="evidence" value="ECO:0007669"/>
    <property type="project" value="InterPro"/>
</dbReference>
<dbReference type="GO" id="GO:0005524">
    <property type="term" value="F:ATP binding"/>
    <property type="evidence" value="ECO:0007669"/>
    <property type="project" value="UniProtKB-KW"/>
</dbReference>
<dbReference type="Gene3D" id="3.30.450.20">
    <property type="entry name" value="PAS domain"/>
    <property type="match status" value="1"/>
</dbReference>
<dbReference type="EMBL" id="SRIO01000012">
    <property type="protein sequence ID" value="TFZ82108.1"/>
    <property type="molecule type" value="Genomic_DNA"/>
</dbReference>
<dbReference type="InterPro" id="IPR000014">
    <property type="entry name" value="PAS"/>
</dbReference>
<evidence type="ECO:0000256" key="11">
    <source>
        <dbReference type="ARBA" id="ARBA00022741"/>
    </source>
</evidence>
<keyword evidence="11" id="KW-0547">Nucleotide-binding</keyword>
<organism evidence="20 21">
    <name type="scientific">Candidatus Macondimonas diazotrophica</name>
    <dbReference type="NCBI Taxonomy" id="2305248"/>
    <lineage>
        <taxon>Bacteria</taxon>
        <taxon>Pseudomonadati</taxon>
        <taxon>Pseudomonadota</taxon>
        <taxon>Gammaproteobacteria</taxon>
        <taxon>Chromatiales</taxon>
        <taxon>Ectothiorhodospiraceae</taxon>
        <taxon>Candidatus Macondimonas</taxon>
    </lineage>
</organism>
<dbReference type="PROSITE" id="PS50109">
    <property type="entry name" value="HIS_KIN"/>
    <property type="match status" value="1"/>
</dbReference>
<evidence type="ECO:0000256" key="7">
    <source>
        <dbReference type="ARBA" id="ARBA00022553"/>
    </source>
</evidence>
<keyword evidence="8" id="KW-0592">Phosphate transport</keyword>
<dbReference type="Gene3D" id="3.30.565.10">
    <property type="entry name" value="Histidine kinase-like ATPase, C-terminal domain"/>
    <property type="match status" value="1"/>
</dbReference>
<gene>
    <name evidence="20" type="primary">phoR</name>
    <name evidence="20" type="ORF">E4680_09730</name>
</gene>
<keyword evidence="16 18" id="KW-0472">Membrane</keyword>
<evidence type="ECO:0000313" key="20">
    <source>
        <dbReference type="EMBL" id="TFZ82108.1"/>
    </source>
</evidence>
<dbReference type="InterPro" id="IPR003661">
    <property type="entry name" value="HisK_dim/P_dom"/>
</dbReference>
<evidence type="ECO:0000256" key="12">
    <source>
        <dbReference type="ARBA" id="ARBA00022777"/>
    </source>
</evidence>
<dbReference type="AlphaFoldDB" id="A0A4Z0F7A9"/>
<accession>A0A4Z0F7A9</accession>
<dbReference type="FunFam" id="3.30.565.10:FF:000006">
    <property type="entry name" value="Sensor histidine kinase WalK"/>
    <property type="match status" value="1"/>
</dbReference>
<dbReference type="CDD" id="cd00082">
    <property type="entry name" value="HisKA"/>
    <property type="match status" value="1"/>
</dbReference>
<evidence type="ECO:0000256" key="3">
    <source>
        <dbReference type="ARBA" id="ARBA00012438"/>
    </source>
</evidence>
<evidence type="ECO:0000256" key="17">
    <source>
        <dbReference type="ARBA" id="ARBA00025207"/>
    </source>
</evidence>
<evidence type="ECO:0000256" key="15">
    <source>
        <dbReference type="ARBA" id="ARBA00023012"/>
    </source>
</evidence>
<sequence>MQPWGREWWRLFLILVVTGGMGAWFDALSWGLCAGLAISLVWQLWQLRRFELWLMGRGPRLDEGRHDIWAEVAGQVLRIKRRSQKRKRRLSLILKQFLRSTAALPDGTVVLSADSRIVWFNHAAQRLLGLRSPHDTGQWVANLIRAPAFVRYLDDASYDQTVEIPSAHEPDTTLSLQIVPYGDDQRLLVVRDVSRERRLDQVRKDFVANASHELRTPLTVLSGYVEMLLDDVGRDHSAWAGPLTDMREQTVRMEQLLADLLLLSRLDESPRAAAMQPVDLTHLLRRCCAEGARVAADKVTIEAEIDESLVLRGVEGELRSIFDNLISNAVKYTAPGGKVRLKAARVGEGLQVEVVDTGIGIAPEHLPRLTERFYRVDGGRGRDQGGTGLGLAIVKHALQRHDAQLLIQSQQGVGSRFQCLFPAHRVLAVSALENCG</sequence>
<dbReference type="EC" id="2.7.13.3" evidence="3"/>
<dbReference type="PRINTS" id="PR00344">
    <property type="entry name" value="BCTRLSENSOR"/>
</dbReference>
<evidence type="ECO:0000256" key="6">
    <source>
        <dbReference type="ARBA" id="ARBA00022475"/>
    </source>
</evidence>
<dbReference type="PANTHER" id="PTHR45453:SF1">
    <property type="entry name" value="PHOSPHATE REGULON SENSOR PROTEIN PHOR"/>
    <property type="match status" value="1"/>
</dbReference>
<comment type="catalytic activity">
    <reaction evidence="1">
        <text>ATP + protein L-histidine = ADP + protein N-phospho-L-histidine.</text>
        <dbReference type="EC" id="2.7.13.3"/>
    </reaction>
</comment>
<dbReference type="FunFam" id="1.10.287.130:FF:000008">
    <property type="entry name" value="Two-component sensor histidine kinase"/>
    <property type="match status" value="1"/>
</dbReference>
<dbReference type="Pfam" id="PF00512">
    <property type="entry name" value="HisKA"/>
    <property type="match status" value="1"/>
</dbReference>
<dbReference type="SUPFAM" id="SSF55785">
    <property type="entry name" value="PYP-like sensor domain (PAS domain)"/>
    <property type="match status" value="1"/>
</dbReference>
<dbReference type="InterPro" id="IPR035965">
    <property type="entry name" value="PAS-like_dom_sf"/>
</dbReference>
<feature type="transmembrane region" description="Helical" evidence="18">
    <location>
        <begin position="12"/>
        <end position="45"/>
    </location>
</feature>
<dbReference type="SUPFAM" id="SSF55874">
    <property type="entry name" value="ATPase domain of HSP90 chaperone/DNA topoisomerase II/histidine kinase"/>
    <property type="match status" value="1"/>
</dbReference>
<dbReference type="Pfam" id="PF00989">
    <property type="entry name" value="PAS"/>
    <property type="match status" value="1"/>
</dbReference>
<dbReference type="InterPro" id="IPR013767">
    <property type="entry name" value="PAS_fold"/>
</dbReference>
<comment type="function">
    <text evidence="17">Member of the two-component regulatory system PhoR/PhoB involved in the phosphate regulon genes expression. PhoR may function as a membrane-associated protein kinase that phosphorylates PhoB in response to environmental signals.</text>
</comment>
<evidence type="ECO:0000256" key="9">
    <source>
        <dbReference type="ARBA" id="ARBA00022679"/>
    </source>
</evidence>
<dbReference type="GO" id="GO:0005886">
    <property type="term" value="C:plasma membrane"/>
    <property type="evidence" value="ECO:0007669"/>
    <property type="project" value="UniProtKB-SubCell"/>
</dbReference>
<protein>
    <recommendedName>
        <fullName evidence="4">Phosphate regulon sensor protein PhoR</fullName>
        <ecNumber evidence="3">2.7.13.3</ecNumber>
    </recommendedName>
</protein>
<keyword evidence="12 20" id="KW-0418">Kinase</keyword>
<dbReference type="Proteomes" id="UP000297890">
    <property type="component" value="Unassembled WGS sequence"/>
</dbReference>
<dbReference type="GO" id="GO:0004721">
    <property type="term" value="F:phosphoprotein phosphatase activity"/>
    <property type="evidence" value="ECO:0007669"/>
    <property type="project" value="InterPro"/>
</dbReference>
<evidence type="ECO:0000256" key="1">
    <source>
        <dbReference type="ARBA" id="ARBA00000085"/>
    </source>
</evidence>
<keyword evidence="6" id="KW-1003">Cell membrane</keyword>
<evidence type="ECO:0000259" key="19">
    <source>
        <dbReference type="PROSITE" id="PS50109"/>
    </source>
</evidence>
<proteinExistence type="predicted"/>
<evidence type="ECO:0000256" key="2">
    <source>
        <dbReference type="ARBA" id="ARBA00004236"/>
    </source>
</evidence>
<feature type="domain" description="Histidine kinase" evidence="19">
    <location>
        <begin position="209"/>
        <end position="425"/>
    </location>
</feature>
<name>A0A4Z0F7A9_9GAMM</name>
<dbReference type="OrthoDB" id="9813151at2"/>
<dbReference type="InterPro" id="IPR050351">
    <property type="entry name" value="BphY/WalK/GraS-like"/>
</dbReference>
<evidence type="ECO:0000256" key="8">
    <source>
        <dbReference type="ARBA" id="ARBA00022592"/>
    </source>
</evidence>
<keyword evidence="10 18" id="KW-0812">Transmembrane</keyword>
<evidence type="ECO:0000256" key="16">
    <source>
        <dbReference type="ARBA" id="ARBA00023136"/>
    </source>
</evidence>
<comment type="subcellular location">
    <subcellularLocation>
        <location evidence="2">Cell membrane</location>
    </subcellularLocation>
</comment>
<dbReference type="SMART" id="SM00388">
    <property type="entry name" value="HisKA"/>
    <property type="match status" value="1"/>
</dbReference>
<dbReference type="Gene3D" id="1.10.287.130">
    <property type="match status" value="1"/>
</dbReference>
<keyword evidence="21" id="KW-1185">Reference proteome</keyword>
<dbReference type="GO" id="GO:0006817">
    <property type="term" value="P:phosphate ion transport"/>
    <property type="evidence" value="ECO:0007669"/>
    <property type="project" value="UniProtKB-KW"/>
</dbReference>
<keyword evidence="9" id="KW-0808">Transferase</keyword>
<keyword evidence="14 18" id="KW-1133">Transmembrane helix</keyword>
<dbReference type="Pfam" id="PF11808">
    <property type="entry name" value="PhoR"/>
    <property type="match status" value="1"/>
</dbReference>
<keyword evidence="15" id="KW-0902">Two-component regulatory system</keyword>
<dbReference type="InterPro" id="IPR005467">
    <property type="entry name" value="His_kinase_dom"/>
</dbReference>
<dbReference type="GO" id="GO:0006355">
    <property type="term" value="P:regulation of DNA-templated transcription"/>
    <property type="evidence" value="ECO:0007669"/>
    <property type="project" value="InterPro"/>
</dbReference>
<comment type="caution">
    <text evidence="20">The sequence shown here is derived from an EMBL/GenBank/DDBJ whole genome shotgun (WGS) entry which is preliminary data.</text>
</comment>
<dbReference type="RefSeq" id="WP_135282217.1">
    <property type="nucleotide sequence ID" value="NZ_SRIO01000012.1"/>
</dbReference>
<evidence type="ECO:0000256" key="18">
    <source>
        <dbReference type="SAM" id="Phobius"/>
    </source>
</evidence>
<dbReference type="InterPro" id="IPR004358">
    <property type="entry name" value="Sig_transdc_His_kin-like_C"/>
</dbReference>
<keyword evidence="7" id="KW-0597">Phosphoprotein</keyword>
<dbReference type="NCBIfam" id="TIGR02966">
    <property type="entry name" value="phoR_proteo"/>
    <property type="match status" value="1"/>
</dbReference>
<reference evidence="20 21" key="1">
    <citation type="journal article" date="2019" name="ISME J.">
        <title>Candidatus Macondimonas diazotrophica, a novel gammaproteobacterial genus dominating crude-oil-contaminated coastal sediments.</title>
        <authorList>
            <person name="Karthikeyan S."/>
            <person name="Konstantinidis K."/>
        </authorList>
    </citation>
    <scope>NUCLEOTIDE SEQUENCE [LARGE SCALE GENOMIC DNA]</scope>
    <source>
        <strain evidence="20 21">KTK01</strain>
    </source>
</reference>
<evidence type="ECO:0000256" key="10">
    <source>
        <dbReference type="ARBA" id="ARBA00022692"/>
    </source>
</evidence>
<evidence type="ECO:0000256" key="14">
    <source>
        <dbReference type="ARBA" id="ARBA00022989"/>
    </source>
</evidence>
<dbReference type="InterPro" id="IPR021766">
    <property type="entry name" value="PhoR_N"/>
</dbReference>